<proteinExistence type="predicted"/>
<feature type="domain" description="N-acetyltransferase" evidence="1">
    <location>
        <begin position="15"/>
        <end position="165"/>
    </location>
</feature>
<dbReference type="AlphaFoldDB" id="A0A2Y9BTP4"/>
<dbReference type="Gene3D" id="3.40.630.30">
    <property type="match status" value="1"/>
</dbReference>
<dbReference type="PANTHER" id="PTHR43441">
    <property type="entry name" value="RIBOSOMAL-PROTEIN-SERINE ACETYLTRANSFERASE"/>
    <property type="match status" value="1"/>
</dbReference>
<dbReference type="GO" id="GO:1990189">
    <property type="term" value="F:protein N-terminal-serine acetyltransferase activity"/>
    <property type="evidence" value="ECO:0007669"/>
    <property type="project" value="TreeGrafter"/>
</dbReference>
<dbReference type="PANTHER" id="PTHR43441:SF10">
    <property type="entry name" value="ACETYLTRANSFERASE"/>
    <property type="match status" value="1"/>
</dbReference>
<dbReference type="InterPro" id="IPR000182">
    <property type="entry name" value="GNAT_dom"/>
</dbReference>
<keyword evidence="2" id="KW-0808">Transferase</keyword>
<evidence type="ECO:0000259" key="1">
    <source>
        <dbReference type="PROSITE" id="PS51186"/>
    </source>
</evidence>
<dbReference type="Proteomes" id="UP000250028">
    <property type="component" value="Unassembled WGS sequence"/>
</dbReference>
<dbReference type="GO" id="GO:0005737">
    <property type="term" value="C:cytoplasm"/>
    <property type="evidence" value="ECO:0007669"/>
    <property type="project" value="TreeGrafter"/>
</dbReference>
<dbReference type="InterPro" id="IPR051908">
    <property type="entry name" value="Ribosomal_N-acetyltransferase"/>
</dbReference>
<dbReference type="GO" id="GO:0008999">
    <property type="term" value="F:protein-N-terminal-alanine acetyltransferase activity"/>
    <property type="evidence" value="ECO:0007669"/>
    <property type="project" value="TreeGrafter"/>
</dbReference>
<name>A0A2Y9BTP4_9MICO</name>
<dbReference type="Pfam" id="PF13302">
    <property type="entry name" value="Acetyltransf_3"/>
    <property type="match status" value="1"/>
</dbReference>
<accession>A0A2Y9BTP4</accession>
<dbReference type="SUPFAM" id="SSF55729">
    <property type="entry name" value="Acyl-CoA N-acyltransferases (Nat)"/>
    <property type="match status" value="1"/>
</dbReference>
<dbReference type="InterPro" id="IPR016181">
    <property type="entry name" value="Acyl_CoA_acyltransferase"/>
</dbReference>
<gene>
    <name evidence="2" type="ORF">SAMN04489750_1669</name>
</gene>
<sequence length="177" mass="19757">MRDHFDDVTLAGDGFVLRPVELSDADAIVDGASDPQTLQWLPLPRPYEREHAVEWINNHTAPPAFPRVIGVGSAFAGVIDLKKTDWRGRTTEIGYWLHPAFRGRGLMADAVRLLGDWALRTQEMERVEIRVATGNVASQRVARSAGYVQEGTLRNAGFLHEGRVDLIVFSRIRADLN</sequence>
<keyword evidence="3" id="KW-1185">Reference proteome</keyword>
<dbReference type="EMBL" id="UESZ01000001">
    <property type="protein sequence ID" value="SSA34352.1"/>
    <property type="molecule type" value="Genomic_DNA"/>
</dbReference>
<reference evidence="3" key="1">
    <citation type="submission" date="2016-10" db="EMBL/GenBank/DDBJ databases">
        <authorList>
            <person name="Varghese N."/>
            <person name="Submissions S."/>
        </authorList>
    </citation>
    <scope>NUCLEOTIDE SEQUENCE [LARGE SCALE GENOMIC DNA]</scope>
    <source>
        <strain evidence="3">DSM 22951</strain>
    </source>
</reference>
<evidence type="ECO:0000313" key="2">
    <source>
        <dbReference type="EMBL" id="SSA34352.1"/>
    </source>
</evidence>
<evidence type="ECO:0000313" key="3">
    <source>
        <dbReference type="Proteomes" id="UP000250028"/>
    </source>
</evidence>
<organism evidence="2 3">
    <name type="scientific">Branchiibius hedensis</name>
    <dbReference type="NCBI Taxonomy" id="672460"/>
    <lineage>
        <taxon>Bacteria</taxon>
        <taxon>Bacillati</taxon>
        <taxon>Actinomycetota</taxon>
        <taxon>Actinomycetes</taxon>
        <taxon>Micrococcales</taxon>
        <taxon>Dermacoccaceae</taxon>
        <taxon>Branchiibius</taxon>
    </lineage>
</organism>
<protein>
    <submittedName>
        <fullName evidence="2">Protein N-acetyltransferase, RimJ/RimL family</fullName>
    </submittedName>
</protein>
<dbReference type="PROSITE" id="PS51186">
    <property type="entry name" value="GNAT"/>
    <property type="match status" value="1"/>
</dbReference>
<dbReference type="RefSeq" id="WP_170119791.1">
    <property type="nucleotide sequence ID" value="NZ_QGDN01000001.1"/>
</dbReference>